<keyword evidence="2" id="KW-1185">Reference proteome</keyword>
<dbReference type="AlphaFoldDB" id="A0AAE0BKM9"/>
<name>A0AAE0BKM9_9CHLO</name>
<evidence type="ECO:0000313" key="2">
    <source>
        <dbReference type="Proteomes" id="UP001190700"/>
    </source>
</evidence>
<protein>
    <submittedName>
        <fullName evidence="1">Uncharacterized protein</fullName>
    </submittedName>
</protein>
<accession>A0AAE0BKM9</accession>
<dbReference type="Proteomes" id="UP001190700">
    <property type="component" value="Unassembled WGS sequence"/>
</dbReference>
<reference evidence="1 2" key="1">
    <citation type="journal article" date="2015" name="Genome Biol. Evol.">
        <title>Comparative Genomics of a Bacterivorous Green Alga Reveals Evolutionary Causalities and Consequences of Phago-Mixotrophic Mode of Nutrition.</title>
        <authorList>
            <person name="Burns J.A."/>
            <person name="Paasch A."/>
            <person name="Narechania A."/>
            <person name="Kim E."/>
        </authorList>
    </citation>
    <scope>NUCLEOTIDE SEQUENCE [LARGE SCALE GENOMIC DNA]</scope>
    <source>
        <strain evidence="1 2">PLY_AMNH</strain>
    </source>
</reference>
<organism evidence="1 2">
    <name type="scientific">Cymbomonas tetramitiformis</name>
    <dbReference type="NCBI Taxonomy" id="36881"/>
    <lineage>
        <taxon>Eukaryota</taxon>
        <taxon>Viridiplantae</taxon>
        <taxon>Chlorophyta</taxon>
        <taxon>Pyramimonadophyceae</taxon>
        <taxon>Pyramimonadales</taxon>
        <taxon>Pyramimonadaceae</taxon>
        <taxon>Cymbomonas</taxon>
    </lineage>
</organism>
<comment type="caution">
    <text evidence="1">The sequence shown here is derived from an EMBL/GenBank/DDBJ whole genome shotgun (WGS) entry which is preliminary data.</text>
</comment>
<gene>
    <name evidence="1" type="ORF">CYMTET_52211</name>
</gene>
<proteinExistence type="predicted"/>
<dbReference type="EMBL" id="LGRX02034468">
    <property type="protein sequence ID" value="KAK3237734.1"/>
    <property type="molecule type" value="Genomic_DNA"/>
</dbReference>
<sequence>MPAPPVIGAIEASLRICITHFARRVGAQVTVETTNTHTRKASVRVENLSSIEKITCRKFSVIQTRKSSSAKLYMHLTSPLCWFFLSVTHILVHAMWDPMRNKFPGGTQKERKQQACAVSNGILQILGWAAILHAMRMALQEETDAFSDTLANITRKFPEKYEAASFKDRFEFRTSGTNQSYLWYDDGQRNQQYLDPAVLDMQYGCSGVRPAALLHLPLFARALPVMQVQATGSTSSPTRWCVSRMEVYYGALFRVY</sequence>
<evidence type="ECO:0000313" key="1">
    <source>
        <dbReference type="EMBL" id="KAK3237734.1"/>
    </source>
</evidence>